<dbReference type="AlphaFoldDB" id="A0A7X0J727"/>
<evidence type="ECO:0000313" key="2">
    <source>
        <dbReference type="EMBL" id="MBB6501834.1"/>
    </source>
</evidence>
<evidence type="ECO:0000313" key="3">
    <source>
        <dbReference type="Proteomes" id="UP000521017"/>
    </source>
</evidence>
<protein>
    <recommendedName>
        <fullName evidence="1">DUF4369 domain-containing protein</fullName>
    </recommendedName>
</protein>
<reference evidence="2 3" key="1">
    <citation type="submission" date="2020-08" db="EMBL/GenBank/DDBJ databases">
        <title>Genomic Encyclopedia of Type Strains, Phase IV (KMG-V): Genome sequencing to study the core and pangenomes of soil and plant-associated prokaryotes.</title>
        <authorList>
            <person name="Whitman W."/>
        </authorList>
    </citation>
    <scope>NUCLEOTIDE SEQUENCE [LARGE SCALE GENOMIC DNA]</scope>
    <source>
        <strain evidence="2 3">M2T3</strain>
    </source>
</reference>
<name>A0A7X0J727_9SPHI</name>
<feature type="domain" description="DUF4369" evidence="1">
    <location>
        <begin position="3"/>
        <end position="101"/>
    </location>
</feature>
<dbReference type="EMBL" id="JACHCC010000011">
    <property type="protein sequence ID" value="MBB6501834.1"/>
    <property type="molecule type" value="Genomic_DNA"/>
</dbReference>
<proteinExistence type="predicted"/>
<dbReference type="InterPro" id="IPR025380">
    <property type="entry name" value="DUF4369"/>
</dbReference>
<sequence length="226" mass="25538">MNKLNDSTKVYLQYPDTSGFAFKAVDSTLIINDQFSFILKNNVPEKVFLTINHKNIASPPTDDSYQLPVYLMSSNSSLLVVSNTNNIKDAMVTGSKNNKDYTTYHNLLKPLEKESQALLAKFKARGDGALKDTLFMKELISQRDIQNKGFLDLALQFMRKNYDSYVALEILQSSFVHGFLNHNIAESEFDKFSLELKKTNLGKWISQAIINSKIEPRGDGPRVGNN</sequence>
<comment type="caution">
    <text evidence="2">The sequence shown here is derived from an EMBL/GenBank/DDBJ whole genome shotgun (WGS) entry which is preliminary data.</text>
</comment>
<organism evidence="2 3">
    <name type="scientific">Pedobacter cryoconitis</name>
    <dbReference type="NCBI Taxonomy" id="188932"/>
    <lineage>
        <taxon>Bacteria</taxon>
        <taxon>Pseudomonadati</taxon>
        <taxon>Bacteroidota</taxon>
        <taxon>Sphingobacteriia</taxon>
        <taxon>Sphingobacteriales</taxon>
        <taxon>Sphingobacteriaceae</taxon>
        <taxon>Pedobacter</taxon>
    </lineage>
</organism>
<gene>
    <name evidence="2" type="ORF">HDF25_004011</name>
</gene>
<dbReference type="Proteomes" id="UP000521017">
    <property type="component" value="Unassembled WGS sequence"/>
</dbReference>
<accession>A0A7X0J727</accession>
<evidence type="ECO:0000259" key="1">
    <source>
        <dbReference type="Pfam" id="PF14289"/>
    </source>
</evidence>
<dbReference type="Pfam" id="PF14289">
    <property type="entry name" value="DUF4369"/>
    <property type="match status" value="1"/>
</dbReference>